<evidence type="ECO:0000259" key="3">
    <source>
        <dbReference type="Pfam" id="PF00144"/>
    </source>
</evidence>
<proteinExistence type="inferred from homology"/>
<keyword evidence="2" id="KW-0732">Signal</keyword>
<evidence type="ECO:0000313" key="4">
    <source>
        <dbReference type="EMBL" id="MDY0744213.1"/>
    </source>
</evidence>
<feature type="chain" id="PRO_5046984012" evidence="2">
    <location>
        <begin position="18"/>
        <end position="449"/>
    </location>
</feature>
<protein>
    <submittedName>
        <fullName evidence="4">Serine hydrolase</fullName>
    </submittedName>
</protein>
<gene>
    <name evidence="4" type="ORF">SNE35_06835</name>
</gene>
<evidence type="ECO:0000256" key="1">
    <source>
        <dbReference type="ARBA" id="ARBA00038473"/>
    </source>
</evidence>
<keyword evidence="4" id="KW-0378">Hydrolase</keyword>
<feature type="domain" description="Beta-lactamase-related" evidence="3">
    <location>
        <begin position="63"/>
        <end position="335"/>
    </location>
</feature>
<evidence type="ECO:0000313" key="5">
    <source>
        <dbReference type="Proteomes" id="UP001285263"/>
    </source>
</evidence>
<dbReference type="Proteomes" id="UP001285263">
    <property type="component" value="Unassembled WGS sequence"/>
</dbReference>
<feature type="signal peptide" evidence="2">
    <location>
        <begin position="1"/>
        <end position="17"/>
    </location>
</feature>
<dbReference type="SUPFAM" id="SSF56601">
    <property type="entry name" value="beta-lactamase/transpeptidase-like"/>
    <property type="match status" value="1"/>
</dbReference>
<comment type="caution">
    <text evidence="4">The sequence shown here is derived from an EMBL/GenBank/DDBJ whole genome shotgun (WGS) entry which is preliminary data.</text>
</comment>
<reference evidence="4 5" key="1">
    <citation type="submission" date="2023-11" db="EMBL/GenBank/DDBJ databases">
        <title>Paucibacter sp. nov., isolated from fresh soil in Korea.</title>
        <authorList>
            <person name="Le N.T.T."/>
        </authorList>
    </citation>
    <scope>NUCLEOTIDE SEQUENCE [LARGE SCALE GENOMIC DNA]</scope>
    <source>
        <strain evidence="4 5">R3-3</strain>
    </source>
</reference>
<dbReference type="InterPro" id="IPR051478">
    <property type="entry name" value="Beta-lactamase-like_AB/R"/>
</dbReference>
<comment type="similarity">
    <text evidence="1">Belongs to the beta-lactamase family.</text>
</comment>
<dbReference type="PANTHER" id="PTHR22935">
    <property type="entry name" value="PENICILLIN-BINDING PROTEIN"/>
    <property type="match status" value="1"/>
</dbReference>
<dbReference type="PANTHER" id="PTHR22935:SF95">
    <property type="entry name" value="BETA-LACTAMASE-LIKE 1-RELATED"/>
    <property type="match status" value="1"/>
</dbReference>
<accession>A0ABU5DEL9</accession>
<dbReference type="Pfam" id="PF00144">
    <property type="entry name" value="Beta-lactamase"/>
    <property type="match status" value="1"/>
</dbReference>
<dbReference type="Gene3D" id="3.40.710.10">
    <property type="entry name" value="DD-peptidase/beta-lactamase superfamily"/>
    <property type="match status" value="1"/>
</dbReference>
<organism evidence="4 5">
    <name type="scientific">Roseateles agri</name>
    <dbReference type="NCBI Taxonomy" id="3098619"/>
    <lineage>
        <taxon>Bacteria</taxon>
        <taxon>Pseudomonadati</taxon>
        <taxon>Pseudomonadota</taxon>
        <taxon>Betaproteobacteria</taxon>
        <taxon>Burkholderiales</taxon>
        <taxon>Sphaerotilaceae</taxon>
        <taxon>Roseateles</taxon>
    </lineage>
</organism>
<dbReference type="GO" id="GO:0016787">
    <property type="term" value="F:hydrolase activity"/>
    <property type="evidence" value="ECO:0007669"/>
    <property type="project" value="UniProtKB-KW"/>
</dbReference>
<name>A0ABU5DEL9_9BURK</name>
<dbReference type="InterPro" id="IPR012338">
    <property type="entry name" value="Beta-lactam/transpept-like"/>
</dbReference>
<dbReference type="EMBL" id="JAXCLA010000002">
    <property type="protein sequence ID" value="MDY0744213.1"/>
    <property type="molecule type" value="Genomic_DNA"/>
</dbReference>
<dbReference type="RefSeq" id="WP_320422112.1">
    <property type="nucleotide sequence ID" value="NZ_JAXCLA010000002.1"/>
</dbReference>
<dbReference type="InterPro" id="IPR001466">
    <property type="entry name" value="Beta-lactam-related"/>
</dbReference>
<sequence length="449" mass="48555">MKRRDALILMAATPALAARAQSSPTSEGSLQALVEQRAGAQDLTPDTALAAARIDGMKIELGARACGPDSLFEIGSITKTFTALLLADAVVRGKLKLEDPVEQVLPQSIKLRDSKDQPLRWLDLATQRSGLPRLPSNMAPRTPANPYVDYDDEALLSFLKDWHPTRERQAVYEYSNLGFGLMGRALAWKAGKPYATLLEERVLKPLALDEVMLVPSGSRRLVDGHDAKGKVVPHWGFTEAIAAAGALLATPRGLARYAQAAVGAFEHPLKEAFALCLQRRADGAAPKNPIGLAWNLAPLDQRWIYGHDGGTFGFSSSLWLDVDRARASLALCAAFVPVTDLGLHLIDSRIPLQDFSSTKQAAVTVDAEQLAALDGTYAMNPQFKITISARGARLFAQATGQGEFELFAKGPREFFARVTPLPIKFDGDTGPTPGLTVLQGGQHLRFVKE</sequence>
<keyword evidence="5" id="KW-1185">Reference proteome</keyword>
<evidence type="ECO:0000256" key="2">
    <source>
        <dbReference type="SAM" id="SignalP"/>
    </source>
</evidence>